<dbReference type="PANTHER" id="PTHR31701">
    <property type="entry name" value="ENDOPLASMIC RETICULUM MEMBRANE-ASSOCIATED RNA DEGRADATION PROTEIN"/>
    <property type="match status" value="1"/>
</dbReference>
<feature type="domain" description="DUF4209" evidence="1">
    <location>
        <begin position="168"/>
        <end position="236"/>
    </location>
</feature>
<dbReference type="EMBL" id="BMAT01012013">
    <property type="protein sequence ID" value="GFR83537.1"/>
    <property type="molecule type" value="Genomic_DNA"/>
</dbReference>
<name>A0AAV4GDQ7_9GAST</name>
<comment type="caution">
    <text evidence="2">The sequence shown here is derived from an EMBL/GenBank/DDBJ whole genome shotgun (WGS) entry which is preliminary data.</text>
</comment>
<organism evidence="2 3">
    <name type="scientific">Elysia marginata</name>
    <dbReference type="NCBI Taxonomy" id="1093978"/>
    <lineage>
        <taxon>Eukaryota</taxon>
        <taxon>Metazoa</taxon>
        <taxon>Spiralia</taxon>
        <taxon>Lophotrochozoa</taxon>
        <taxon>Mollusca</taxon>
        <taxon>Gastropoda</taxon>
        <taxon>Heterobranchia</taxon>
        <taxon>Euthyneura</taxon>
        <taxon>Panpulmonata</taxon>
        <taxon>Sacoglossa</taxon>
        <taxon>Placobranchoidea</taxon>
        <taxon>Plakobranchidae</taxon>
        <taxon>Elysia</taxon>
    </lineage>
</organism>
<keyword evidence="3" id="KW-1185">Reference proteome</keyword>
<dbReference type="Pfam" id="PF13910">
    <property type="entry name" value="DUF4209"/>
    <property type="match status" value="1"/>
</dbReference>
<evidence type="ECO:0000313" key="2">
    <source>
        <dbReference type="EMBL" id="GFR83537.1"/>
    </source>
</evidence>
<sequence length="360" mass="41017">MIITRSLGFAATRDRVVRAWDLRSGGRGFDSRSCHVAVLLGEQLTLTRLSPPTCKMGTHLQAMLEFVICPGCKTLHMDTNPNYYECCVECLSAIFLQSQDLFATLDDKQFVEKYRSSLQWTQNCSLFVEVFELLEQNDTSFDLLALLSLCGGLERSLGNVKLFLLKGSQVPSTLKDLLATPELFDLLGFVPIQILQIMIGPPISMNIRNVAWHGFFAENELPRRYIYFLLLLTTSIGKHLNNRGISPIASAQRSYISLNMVHNISAHFEEILDEDLSQAEQSICASWIVNKSNKNFFKTAFYLFMNKKYGLSSIMLFPLLEHALRRLYVKVNDCPSRLITAETRTFFTTFEEILDYNLQN</sequence>
<proteinExistence type="predicted"/>
<evidence type="ECO:0000259" key="1">
    <source>
        <dbReference type="Pfam" id="PF13910"/>
    </source>
</evidence>
<dbReference type="InterPro" id="IPR039635">
    <property type="entry name" value="ERMARD"/>
</dbReference>
<gene>
    <name evidence="2" type="ORF">ElyMa_005977700</name>
</gene>
<evidence type="ECO:0000313" key="3">
    <source>
        <dbReference type="Proteomes" id="UP000762676"/>
    </source>
</evidence>
<dbReference type="InterPro" id="IPR025209">
    <property type="entry name" value="DUF4209"/>
</dbReference>
<dbReference type="PANTHER" id="PTHR31701:SF2">
    <property type="entry name" value="ENDOPLASMIC RETICULUM MEMBRANE-ASSOCIATED RNA DEGRADATION PROTEIN"/>
    <property type="match status" value="1"/>
</dbReference>
<protein>
    <submittedName>
        <fullName evidence="2">Endoplasmic reticulum membrane-associated RNA degradation protein-like</fullName>
    </submittedName>
</protein>
<dbReference type="AlphaFoldDB" id="A0AAV4GDQ7"/>
<reference evidence="2 3" key="1">
    <citation type="journal article" date="2021" name="Elife">
        <title>Chloroplast acquisition without the gene transfer in kleptoplastic sea slugs, Plakobranchus ocellatus.</title>
        <authorList>
            <person name="Maeda T."/>
            <person name="Takahashi S."/>
            <person name="Yoshida T."/>
            <person name="Shimamura S."/>
            <person name="Takaki Y."/>
            <person name="Nagai Y."/>
            <person name="Toyoda A."/>
            <person name="Suzuki Y."/>
            <person name="Arimoto A."/>
            <person name="Ishii H."/>
            <person name="Satoh N."/>
            <person name="Nishiyama T."/>
            <person name="Hasebe M."/>
            <person name="Maruyama T."/>
            <person name="Minagawa J."/>
            <person name="Obokata J."/>
            <person name="Shigenobu S."/>
        </authorList>
    </citation>
    <scope>NUCLEOTIDE SEQUENCE [LARGE SCALE GENOMIC DNA]</scope>
</reference>
<accession>A0AAV4GDQ7</accession>
<dbReference type="Proteomes" id="UP000762676">
    <property type="component" value="Unassembled WGS sequence"/>
</dbReference>